<dbReference type="InterPro" id="IPR002208">
    <property type="entry name" value="SecY/SEC61-alpha"/>
</dbReference>
<proteinExistence type="inferred from homology"/>
<feature type="transmembrane region" description="Helical" evidence="2">
    <location>
        <begin position="120"/>
        <end position="138"/>
    </location>
</feature>
<dbReference type="GO" id="GO:0015031">
    <property type="term" value="P:protein transport"/>
    <property type="evidence" value="ECO:0007669"/>
    <property type="project" value="InterPro"/>
</dbReference>
<keyword evidence="2" id="KW-0812">Transmembrane</keyword>
<feature type="transmembrane region" description="Helical" evidence="2">
    <location>
        <begin position="222"/>
        <end position="243"/>
    </location>
</feature>
<dbReference type="SUPFAM" id="SSF103491">
    <property type="entry name" value="Preprotein translocase SecY subunit"/>
    <property type="match status" value="1"/>
</dbReference>
<feature type="transmembrane region" description="Helical" evidence="2">
    <location>
        <begin position="182"/>
        <end position="202"/>
    </location>
</feature>
<dbReference type="GO" id="GO:0016020">
    <property type="term" value="C:membrane"/>
    <property type="evidence" value="ECO:0007669"/>
    <property type="project" value="InterPro"/>
</dbReference>
<organism evidence="3">
    <name type="scientific">Candidatus Phytoplasma malaysianum</name>
    <dbReference type="NCBI Taxonomy" id="1315268"/>
    <lineage>
        <taxon>Bacteria</taxon>
        <taxon>Bacillati</taxon>
        <taxon>Mycoplasmatota</taxon>
        <taxon>Mollicutes</taxon>
        <taxon>Acholeplasmatales</taxon>
        <taxon>Acholeplasmataceae</taxon>
        <taxon>Candidatus Phytoplasma</taxon>
        <taxon>16SrXXXII (Malaysian periwinkle virescence group)</taxon>
    </lineage>
</organism>
<feature type="transmembrane region" description="Helical" evidence="2">
    <location>
        <begin position="366"/>
        <end position="388"/>
    </location>
</feature>
<dbReference type="PIRSF" id="PIRSF004557">
    <property type="entry name" value="SecY"/>
    <property type="match status" value="1"/>
</dbReference>
<comment type="similarity">
    <text evidence="1">Belongs to the SecY/SEC61-alpha family.</text>
</comment>
<feature type="transmembrane region" description="Helical" evidence="2">
    <location>
        <begin position="307"/>
        <end position="330"/>
    </location>
</feature>
<gene>
    <name evidence="3" type="primary">secY</name>
</gene>
<dbReference type="Pfam" id="PF00344">
    <property type="entry name" value="SecY"/>
    <property type="match status" value="1"/>
</dbReference>
<dbReference type="PRINTS" id="PR00303">
    <property type="entry name" value="SECYTRNLCASE"/>
</dbReference>
<keyword evidence="2" id="KW-1133">Transmembrane helix</keyword>
<evidence type="ECO:0000256" key="1">
    <source>
        <dbReference type="RuleBase" id="RU004349"/>
    </source>
</evidence>
<dbReference type="InterPro" id="IPR023201">
    <property type="entry name" value="SecY_dom_sf"/>
</dbReference>
<reference evidence="3" key="1">
    <citation type="submission" date="2024-03" db="EMBL/GenBank/DDBJ databases">
        <title>Momordica charantia Is a Novel Host of 'Candidatus Phytoplasma malaysianum'-Related Strains Associated with Bitter Melon Stem Fasciation Disease in China.</title>
        <authorList>
            <person name="Bottner-Parker K.D."/>
            <person name="Qiao K."/>
            <person name="Huang W."/>
            <person name="Zhao Y."/>
            <person name="Yang Zx."/>
            <person name="Cai H."/>
            <person name="Wei W."/>
        </authorList>
    </citation>
    <scope>NUCLEOTIDE SEQUENCE</scope>
</reference>
<dbReference type="AlphaFoldDB" id="A0AAU7LL59"/>
<evidence type="ECO:0000313" key="3">
    <source>
        <dbReference type="EMBL" id="XBP65121.1"/>
    </source>
</evidence>
<dbReference type="PANTHER" id="PTHR10906">
    <property type="entry name" value="SECY/SEC61-ALPHA FAMILY MEMBER"/>
    <property type="match status" value="1"/>
</dbReference>
<keyword evidence="2" id="KW-0472">Membrane</keyword>
<feature type="transmembrane region" description="Helical" evidence="2">
    <location>
        <begin position="150"/>
        <end position="170"/>
    </location>
</feature>
<feature type="transmembrane region" description="Helical" evidence="2">
    <location>
        <begin position="20"/>
        <end position="40"/>
    </location>
</feature>
<accession>A0AAU7LL59</accession>
<feature type="transmembrane region" description="Helical" evidence="2">
    <location>
        <begin position="264"/>
        <end position="287"/>
    </location>
</feature>
<feature type="transmembrane region" description="Helical" evidence="2">
    <location>
        <begin position="79"/>
        <end position="99"/>
    </location>
</feature>
<protein>
    <submittedName>
        <fullName evidence="3">Protein translocase</fullName>
    </submittedName>
</protein>
<dbReference type="Gene3D" id="1.10.3370.10">
    <property type="entry name" value="SecY subunit domain"/>
    <property type="match status" value="1"/>
</dbReference>
<name>A0AAU7LL59_9MOLU</name>
<feature type="transmembrane region" description="Helical" evidence="2">
    <location>
        <begin position="400"/>
        <end position="418"/>
    </location>
</feature>
<sequence length="436" mass="49771">MKNLIIFLSNKKNIIKKIFFTFFIIFIYVLGTNILIPFLSNDYYKYNVDPVKYISENPTKFILGKNNFSMDLFFSFRSLNLLSLSIFPYITASIIVQFLQKLLPLFKEWEEQGEKGKSKINLTTRILTLFFAVAQGWPMLIINAKILDKGYYILTLFVLVVGVFICIWPADLITSKGVGNGVSILIVIGIVGKLFKTFKYLLGVIIKEGYVHVTKEHLIPRMIVLFLFLVLLVLTIILYLGYLKIPINYATDKNDDTIDKYIPIKMNIFGIMPIILADTFLSLTNTIDIFFPKNDFIKMFQESRPQLGIAFFIYLLLILLFSFCSSFMSINPNSISEHLSKQNAYLKDTKPGVEAVKTVTHKMFKVVFIGAIFLTLLAASPDIINFVLKQLGYKEVADGIPFGGTSLLIVVGTTIECIQNMKEKNTNVKQTYNKFF</sequence>
<evidence type="ECO:0000256" key="2">
    <source>
        <dbReference type="SAM" id="Phobius"/>
    </source>
</evidence>
<dbReference type="EMBL" id="PP464296">
    <property type="protein sequence ID" value="XBP65121.1"/>
    <property type="molecule type" value="Genomic_DNA"/>
</dbReference>